<evidence type="ECO:0000256" key="3">
    <source>
        <dbReference type="ARBA" id="ARBA00022741"/>
    </source>
</evidence>
<evidence type="ECO:0000313" key="10">
    <source>
        <dbReference type="EMBL" id="MBL3679807.1"/>
    </source>
</evidence>
<evidence type="ECO:0000256" key="2">
    <source>
        <dbReference type="ARBA" id="ARBA00022692"/>
    </source>
</evidence>
<comment type="caution">
    <text evidence="10">The sequence shown here is derived from an EMBL/GenBank/DDBJ whole genome shotgun (WGS) entry which is preliminary data.</text>
</comment>
<sequence>MKEIWSVLRQLLPLLPKGAQRYFVGYMVATSLITSLDAIGMALLAIVIGPALTGSSITLPVIGTVPPESAPLFVLIALLLMILKSVLNVMLQWFATRRFAKYELEIGDRLFRAYINSSWEERAKRSVAEITRIADAGIANTMAGFVLPIMRLPSSFFTFVLVLGVLVVADPLTSAIAFVYLSLVMLLVHFVVTKRALEAGQVNLYYGYRVANLMTEMIDALKELSLRNRLGEVAELVTANRRHSVRARANGAFLGILPGFAYEAALFGGVILIGGVAVWQGGMAAGLSSVALFAMTGIRLIPALTGLQGGIVQATASTPGAQDVVGDMIAAERDMKTSQAPADTAELAEQPVQLSLRDVRFRYPTAEDDVIRGMSLEIPFGSSVGIVGPSGAGKSTLIDLLLGLSQPSAGVIEIDGEPLRSVLRQWRGRVGYVPQRVALFDGTIAQNVALTWGDDLDPARVEHALRRAQLGTLIDSRAGGIHERIGERGVSLSGGQQQRLGIARALYTDPLVLVLDESTSSLDTKTEDEVTKSIRSLQGEVTLISVAHRLSTIKDYDRVCYLDDGVIVAQGTFAEVARAHPAFGEQVALAGLASVLGPADQAPPNDASSASR</sequence>
<evidence type="ECO:0000256" key="4">
    <source>
        <dbReference type="ARBA" id="ARBA00022840"/>
    </source>
</evidence>
<keyword evidence="11" id="KW-1185">Reference proteome</keyword>
<proteinExistence type="predicted"/>
<feature type="transmembrane region" description="Helical" evidence="7">
    <location>
        <begin position="251"/>
        <end position="277"/>
    </location>
</feature>
<dbReference type="InterPro" id="IPR036640">
    <property type="entry name" value="ABC1_TM_sf"/>
</dbReference>
<dbReference type="SUPFAM" id="SSF90123">
    <property type="entry name" value="ABC transporter transmembrane region"/>
    <property type="match status" value="1"/>
</dbReference>
<dbReference type="PANTHER" id="PTHR24221">
    <property type="entry name" value="ATP-BINDING CASSETTE SUB-FAMILY B"/>
    <property type="match status" value="1"/>
</dbReference>
<keyword evidence="4 10" id="KW-0067">ATP-binding</keyword>
<dbReference type="Pfam" id="PF00005">
    <property type="entry name" value="ABC_tran"/>
    <property type="match status" value="1"/>
</dbReference>
<feature type="transmembrane region" description="Helical" evidence="7">
    <location>
        <begin position="21"/>
        <end position="52"/>
    </location>
</feature>
<protein>
    <submittedName>
        <fullName evidence="10">ABC transporter ATP-binding protein</fullName>
    </submittedName>
</protein>
<dbReference type="RefSeq" id="WP_202345076.1">
    <property type="nucleotide sequence ID" value="NZ_BAAAPI010000003.1"/>
</dbReference>
<keyword evidence="3" id="KW-0547">Nucleotide-binding</keyword>
<accession>A0ABS1SHJ7</accession>
<gene>
    <name evidence="10" type="ORF">D3230_11000</name>
</gene>
<dbReference type="Gene3D" id="3.40.50.300">
    <property type="entry name" value="P-loop containing nucleotide triphosphate hydrolases"/>
    <property type="match status" value="1"/>
</dbReference>
<keyword evidence="5 7" id="KW-1133">Transmembrane helix</keyword>
<dbReference type="SUPFAM" id="SSF52540">
    <property type="entry name" value="P-loop containing nucleoside triphosphate hydrolases"/>
    <property type="match status" value="1"/>
</dbReference>
<comment type="subcellular location">
    <subcellularLocation>
        <location evidence="1">Cell membrane</location>
        <topology evidence="1">Multi-pass membrane protein</topology>
    </subcellularLocation>
</comment>
<dbReference type="PROSITE" id="PS00211">
    <property type="entry name" value="ABC_TRANSPORTER_1"/>
    <property type="match status" value="1"/>
</dbReference>
<keyword evidence="2 7" id="KW-0812">Transmembrane</keyword>
<dbReference type="InterPro" id="IPR003593">
    <property type="entry name" value="AAA+_ATPase"/>
</dbReference>
<dbReference type="InterPro" id="IPR011527">
    <property type="entry name" value="ABC1_TM_dom"/>
</dbReference>
<evidence type="ECO:0000256" key="6">
    <source>
        <dbReference type="ARBA" id="ARBA00023136"/>
    </source>
</evidence>
<dbReference type="InterPro" id="IPR003439">
    <property type="entry name" value="ABC_transporter-like_ATP-bd"/>
</dbReference>
<organism evidence="10 11">
    <name type="scientific">Leucobacter chromiireducens subsp. solipictus</name>
    <dbReference type="NCBI Taxonomy" id="398235"/>
    <lineage>
        <taxon>Bacteria</taxon>
        <taxon>Bacillati</taxon>
        <taxon>Actinomycetota</taxon>
        <taxon>Actinomycetes</taxon>
        <taxon>Micrococcales</taxon>
        <taxon>Microbacteriaceae</taxon>
        <taxon>Leucobacter</taxon>
    </lineage>
</organism>
<feature type="domain" description="ABC transporter" evidence="8">
    <location>
        <begin position="354"/>
        <end position="589"/>
    </location>
</feature>
<dbReference type="GO" id="GO:0005524">
    <property type="term" value="F:ATP binding"/>
    <property type="evidence" value="ECO:0007669"/>
    <property type="project" value="UniProtKB-KW"/>
</dbReference>
<dbReference type="PANTHER" id="PTHR24221:SF654">
    <property type="entry name" value="ATP-BINDING CASSETTE SUB-FAMILY B MEMBER 6"/>
    <property type="match status" value="1"/>
</dbReference>
<feature type="transmembrane region" description="Helical" evidence="7">
    <location>
        <begin position="175"/>
        <end position="192"/>
    </location>
</feature>
<name>A0ABS1SHJ7_9MICO</name>
<keyword evidence="6 7" id="KW-0472">Membrane</keyword>
<feature type="transmembrane region" description="Helical" evidence="7">
    <location>
        <begin position="72"/>
        <end position="91"/>
    </location>
</feature>
<dbReference type="Gene3D" id="1.20.1560.10">
    <property type="entry name" value="ABC transporter type 1, transmembrane domain"/>
    <property type="match status" value="1"/>
</dbReference>
<evidence type="ECO:0000256" key="1">
    <source>
        <dbReference type="ARBA" id="ARBA00004651"/>
    </source>
</evidence>
<dbReference type="Proteomes" id="UP001645859">
    <property type="component" value="Unassembled WGS sequence"/>
</dbReference>
<dbReference type="PROSITE" id="PS50893">
    <property type="entry name" value="ABC_TRANSPORTER_2"/>
    <property type="match status" value="1"/>
</dbReference>
<evidence type="ECO:0000313" key="11">
    <source>
        <dbReference type="Proteomes" id="UP001645859"/>
    </source>
</evidence>
<reference evidence="10 11" key="1">
    <citation type="submission" date="2018-09" db="EMBL/GenBank/DDBJ databases">
        <title>Comparative genomics of Leucobacter spp.</title>
        <authorList>
            <person name="Reis A.C."/>
            <person name="Kolvenbach B.A."/>
            <person name="Corvini P.F.X."/>
            <person name="Nunes O.C."/>
        </authorList>
    </citation>
    <scope>NUCLEOTIDE SEQUENCE [LARGE SCALE GENOMIC DNA]</scope>
    <source>
        <strain evidence="10 11">TAN 31504</strain>
    </source>
</reference>
<feature type="domain" description="ABC transmembrane type-1" evidence="9">
    <location>
        <begin position="27"/>
        <end position="316"/>
    </location>
</feature>
<feature type="transmembrane region" description="Helical" evidence="7">
    <location>
        <begin position="152"/>
        <end position="169"/>
    </location>
</feature>
<evidence type="ECO:0000259" key="8">
    <source>
        <dbReference type="PROSITE" id="PS50893"/>
    </source>
</evidence>
<dbReference type="EMBL" id="QYAC01000005">
    <property type="protein sequence ID" value="MBL3679807.1"/>
    <property type="molecule type" value="Genomic_DNA"/>
</dbReference>
<evidence type="ECO:0000259" key="9">
    <source>
        <dbReference type="PROSITE" id="PS50929"/>
    </source>
</evidence>
<evidence type="ECO:0000256" key="5">
    <source>
        <dbReference type="ARBA" id="ARBA00022989"/>
    </source>
</evidence>
<evidence type="ECO:0000256" key="7">
    <source>
        <dbReference type="SAM" id="Phobius"/>
    </source>
</evidence>
<dbReference type="SMART" id="SM00382">
    <property type="entry name" value="AAA"/>
    <property type="match status" value="1"/>
</dbReference>
<dbReference type="PROSITE" id="PS50929">
    <property type="entry name" value="ABC_TM1F"/>
    <property type="match status" value="1"/>
</dbReference>
<dbReference type="InterPro" id="IPR017871">
    <property type="entry name" value="ABC_transporter-like_CS"/>
</dbReference>
<dbReference type="InterPro" id="IPR027417">
    <property type="entry name" value="P-loop_NTPase"/>
</dbReference>
<dbReference type="InterPro" id="IPR039421">
    <property type="entry name" value="Type_1_exporter"/>
</dbReference>